<dbReference type="CDD" id="cd00519">
    <property type="entry name" value="Lipase_3"/>
    <property type="match status" value="1"/>
</dbReference>
<reference evidence="2" key="1">
    <citation type="submission" date="2018-05" db="EMBL/GenBank/DDBJ databases">
        <authorList>
            <person name="Lanie J.A."/>
            <person name="Ng W.-L."/>
            <person name="Kazmierczak K.M."/>
            <person name="Andrzejewski T.M."/>
            <person name="Davidsen T.M."/>
            <person name="Wayne K.J."/>
            <person name="Tettelin H."/>
            <person name="Glass J.I."/>
            <person name="Rusch D."/>
            <person name="Podicherti R."/>
            <person name="Tsui H.-C.T."/>
            <person name="Winkler M.E."/>
        </authorList>
    </citation>
    <scope>NUCLEOTIDE SEQUENCE</scope>
</reference>
<name>A0A381UWR3_9ZZZZ</name>
<dbReference type="InterPro" id="IPR029058">
    <property type="entry name" value="AB_hydrolase_fold"/>
</dbReference>
<feature type="domain" description="Fungal lipase-type" evidence="1">
    <location>
        <begin position="56"/>
        <end position="179"/>
    </location>
</feature>
<dbReference type="GO" id="GO:0006629">
    <property type="term" value="P:lipid metabolic process"/>
    <property type="evidence" value="ECO:0007669"/>
    <property type="project" value="InterPro"/>
</dbReference>
<evidence type="ECO:0000259" key="1">
    <source>
        <dbReference type="Pfam" id="PF01764"/>
    </source>
</evidence>
<dbReference type="SUPFAM" id="SSF53474">
    <property type="entry name" value="alpha/beta-Hydrolases"/>
    <property type="match status" value="1"/>
</dbReference>
<protein>
    <recommendedName>
        <fullName evidence="1">Fungal lipase-type domain-containing protein</fullName>
    </recommendedName>
</protein>
<dbReference type="PANTHER" id="PTHR45856:SF24">
    <property type="entry name" value="FUNGAL LIPASE-LIKE DOMAIN-CONTAINING PROTEIN"/>
    <property type="match status" value="1"/>
</dbReference>
<proteinExistence type="predicted"/>
<dbReference type="InterPro" id="IPR051218">
    <property type="entry name" value="Sec_MonoDiacylglyc_Lipase"/>
</dbReference>
<accession>A0A381UWR3</accession>
<dbReference type="PANTHER" id="PTHR45856">
    <property type="entry name" value="ALPHA/BETA-HYDROLASES SUPERFAMILY PROTEIN"/>
    <property type="match status" value="1"/>
</dbReference>
<dbReference type="InterPro" id="IPR002921">
    <property type="entry name" value="Fungal_lipase-type"/>
</dbReference>
<dbReference type="AlphaFoldDB" id="A0A381UWR3"/>
<dbReference type="EMBL" id="UINC01007306">
    <property type="protein sequence ID" value="SVA32582.1"/>
    <property type="molecule type" value="Genomic_DNA"/>
</dbReference>
<organism evidence="2">
    <name type="scientific">marine metagenome</name>
    <dbReference type="NCBI Taxonomy" id="408172"/>
    <lineage>
        <taxon>unclassified sequences</taxon>
        <taxon>metagenomes</taxon>
        <taxon>ecological metagenomes</taxon>
    </lineage>
</organism>
<dbReference type="Gene3D" id="3.40.50.1820">
    <property type="entry name" value="alpha/beta hydrolase"/>
    <property type="match status" value="1"/>
</dbReference>
<dbReference type="Pfam" id="PF01764">
    <property type="entry name" value="Lipase_3"/>
    <property type="match status" value="1"/>
</dbReference>
<evidence type="ECO:0000313" key="2">
    <source>
        <dbReference type="EMBL" id="SVA32582.1"/>
    </source>
</evidence>
<sequence length="252" mass="29082">MNLKQRSLLFANLAADAYGEEATVREVVKEHGFTDVEFYNLDGAQAYRFENETDIVIACRGTQPTEFNDLKADLKAFPVMAETVSRVHRGFKAEVDELWPEIRKDTQTLKQLWFCGHSLGAAMATIMAGRCTDDPALADPVQLYTYGSPRVGWPKYVKSLKVDHIRWQNNNDIVTRVPLRIMNYRHHGKLHYINSIGKINTTGTSNWLKRFLDRMKGMWLGLKQGQIDNFSDHAMVGYILYIKRWNGFYREL</sequence>
<gene>
    <name evidence="2" type="ORF">METZ01_LOCUS85436</name>
</gene>